<evidence type="ECO:0000256" key="1">
    <source>
        <dbReference type="SAM" id="MobiDB-lite"/>
    </source>
</evidence>
<name>A0ABR2TMG8_9ROSI</name>
<keyword evidence="3" id="KW-1185">Reference proteome</keyword>
<comment type="caution">
    <text evidence="2">The sequence shown here is derived from an EMBL/GenBank/DDBJ whole genome shotgun (WGS) entry which is preliminary data.</text>
</comment>
<dbReference type="Proteomes" id="UP001396334">
    <property type="component" value="Unassembled WGS sequence"/>
</dbReference>
<sequence>MPASDMAAATAAQQPVQLSDEDNKDSSSGSNDADAINNSSNVKAKINSKRCSEQSQDEITCAMIEEIFGKEEEISRPTFKKRRYRLLDSIYKETKPLKVRYTKNSCFCYKRT</sequence>
<accession>A0ABR2TMG8</accession>
<feature type="region of interest" description="Disordered" evidence="1">
    <location>
        <begin position="1"/>
        <end position="55"/>
    </location>
</feature>
<organism evidence="2 3">
    <name type="scientific">Hibiscus sabdariffa</name>
    <name type="common">roselle</name>
    <dbReference type="NCBI Taxonomy" id="183260"/>
    <lineage>
        <taxon>Eukaryota</taxon>
        <taxon>Viridiplantae</taxon>
        <taxon>Streptophyta</taxon>
        <taxon>Embryophyta</taxon>
        <taxon>Tracheophyta</taxon>
        <taxon>Spermatophyta</taxon>
        <taxon>Magnoliopsida</taxon>
        <taxon>eudicotyledons</taxon>
        <taxon>Gunneridae</taxon>
        <taxon>Pentapetalae</taxon>
        <taxon>rosids</taxon>
        <taxon>malvids</taxon>
        <taxon>Malvales</taxon>
        <taxon>Malvaceae</taxon>
        <taxon>Malvoideae</taxon>
        <taxon>Hibiscus</taxon>
    </lineage>
</organism>
<reference evidence="2 3" key="1">
    <citation type="journal article" date="2024" name="G3 (Bethesda)">
        <title>Genome assembly of Hibiscus sabdariffa L. provides insights into metabolisms of medicinal natural products.</title>
        <authorList>
            <person name="Kim T."/>
        </authorList>
    </citation>
    <scope>NUCLEOTIDE SEQUENCE [LARGE SCALE GENOMIC DNA]</scope>
    <source>
        <strain evidence="2">TK-2024</strain>
        <tissue evidence="2">Old leaves</tissue>
    </source>
</reference>
<protein>
    <submittedName>
        <fullName evidence="2">Uncharacterized protein</fullName>
    </submittedName>
</protein>
<gene>
    <name evidence="2" type="ORF">V6N11_023399</name>
</gene>
<proteinExistence type="predicted"/>
<dbReference type="EMBL" id="JBBPBN010000005">
    <property type="protein sequence ID" value="KAK9038537.1"/>
    <property type="molecule type" value="Genomic_DNA"/>
</dbReference>
<evidence type="ECO:0000313" key="2">
    <source>
        <dbReference type="EMBL" id="KAK9038537.1"/>
    </source>
</evidence>
<feature type="compositionally biased region" description="Low complexity" evidence="1">
    <location>
        <begin position="26"/>
        <end position="41"/>
    </location>
</feature>
<evidence type="ECO:0000313" key="3">
    <source>
        <dbReference type="Proteomes" id="UP001396334"/>
    </source>
</evidence>